<accession>A0A6J4LJ59</accession>
<sequence length="152" mass="16345">MSRPLPDGGSGLVTGREHTEEGPMAVRRLTAEGSAPAGVVWERYAVIERWPGWSPQIRRVEADADRIARGVTGTVHALGGLRLRFTVTDVDPVARRWSWLVRLGPVRMDLHHDVRAVPGGGSATGLAIEGPSAVVTAYAPLAWVALSRLVAR</sequence>
<feature type="region of interest" description="Disordered" evidence="1">
    <location>
        <begin position="1"/>
        <end position="22"/>
    </location>
</feature>
<evidence type="ECO:0008006" key="3">
    <source>
        <dbReference type="Google" id="ProtNLM"/>
    </source>
</evidence>
<dbReference type="AlphaFoldDB" id="A0A6J4LJ59"/>
<dbReference type="InterPro" id="IPR019587">
    <property type="entry name" value="Polyketide_cyclase/dehydratase"/>
</dbReference>
<reference evidence="2" key="1">
    <citation type="submission" date="2020-02" db="EMBL/GenBank/DDBJ databases">
        <authorList>
            <person name="Meier V. D."/>
        </authorList>
    </citation>
    <scope>NUCLEOTIDE SEQUENCE</scope>
    <source>
        <strain evidence="2">AVDCRST_MAG48</strain>
    </source>
</reference>
<organism evidence="2">
    <name type="scientific">uncultured Friedmanniella sp</name>
    <dbReference type="NCBI Taxonomy" id="335381"/>
    <lineage>
        <taxon>Bacteria</taxon>
        <taxon>Bacillati</taxon>
        <taxon>Actinomycetota</taxon>
        <taxon>Actinomycetes</taxon>
        <taxon>Propionibacteriales</taxon>
        <taxon>Nocardioidaceae</taxon>
        <taxon>Friedmanniella</taxon>
        <taxon>environmental samples</taxon>
    </lineage>
</organism>
<evidence type="ECO:0000313" key="2">
    <source>
        <dbReference type="EMBL" id="CAA9333603.1"/>
    </source>
</evidence>
<dbReference type="Gene3D" id="3.30.530.20">
    <property type="match status" value="1"/>
</dbReference>
<evidence type="ECO:0000256" key="1">
    <source>
        <dbReference type="SAM" id="MobiDB-lite"/>
    </source>
</evidence>
<dbReference type="InterPro" id="IPR023393">
    <property type="entry name" value="START-like_dom_sf"/>
</dbReference>
<protein>
    <recommendedName>
        <fullName evidence="3">Polyketide cyclase/dehydrase</fullName>
    </recommendedName>
</protein>
<dbReference type="EMBL" id="CADCTS010000460">
    <property type="protein sequence ID" value="CAA9333603.1"/>
    <property type="molecule type" value="Genomic_DNA"/>
</dbReference>
<dbReference type="SUPFAM" id="SSF55961">
    <property type="entry name" value="Bet v1-like"/>
    <property type="match status" value="1"/>
</dbReference>
<proteinExistence type="predicted"/>
<dbReference type="Pfam" id="PF10604">
    <property type="entry name" value="Polyketide_cyc2"/>
    <property type="match status" value="1"/>
</dbReference>
<gene>
    <name evidence="2" type="ORF">AVDCRST_MAG48-3250</name>
</gene>
<name>A0A6J4LJ59_9ACTN</name>